<gene>
    <name evidence="3" type="ORF">cpu_11870</name>
</gene>
<dbReference type="InterPro" id="IPR014731">
    <property type="entry name" value="ETF_asu_C"/>
</dbReference>
<dbReference type="STRING" id="870242.cpu_11870"/>
<dbReference type="GO" id="GO:0009055">
    <property type="term" value="F:electron transfer activity"/>
    <property type="evidence" value="ECO:0007669"/>
    <property type="project" value="InterPro"/>
</dbReference>
<proteinExistence type="predicted"/>
<feature type="domain" description="Electron transfer flavoprotein alpha subunit C-terminal" evidence="2">
    <location>
        <begin position="1"/>
        <end position="25"/>
    </location>
</feature>
<dbReference type="EMBL" id="BDJK01000017">
    <property type="protein sequence ID" value="GAV22677.1"/>
    <property type="molecule type" value="Genomic_DNA"/>
</dbReference>
<protein>
    <submittedName>
        <fullName evidence="3">Electron transfer flavoprotein subunit alpha</fullName>
    </submittedName>
</protein>
<dbReference type="PANTHER" id="PTHR43153:SF1">
    <property type="entry name" value="ELECTRON TRANSFER FLAVOPROTEIN SUBUNIT ALPHA, MITOCHONDRIAL"/>
    <property type="match status" value="1"/>
</dbReference>
<keyword evidence="1" id="KW-0249">Electron transport</keyword>
<evidence type="ECO:0000313" key="4">
    <source>
        <dbReference type="Proteomes" id="UP000187485"/>
    </source>
</evidence>
<dbReference type="InterPro" id="IPR018206">
    <property type="entry name" value="ETF_asu_C_CS"/>
</dbReference>
<comment type="caution">
    <text evidence="3">The sequence shown here is derived from an EMBL/GenBank/DDBJ whole genome shotgun (WGS) entry which is preliminary data.</text>
</comment>
<dbReference type="InterPro" id="IPR029035">
    <property type="entry name" value="DHS-like_NAD/FAD-binding_dom"/>
</dbReference>
<dbReference type="Gene3D" id="3.40.50.1220">
    <property type="entry name" value="TPP-binding domain"/>
    <property type="match status" value="1"/>
</dbReference>
<evidence type="ECO:0000313" key="3">
    <source>
        <dbReference type="EMBL" id="GAV22677.1"/>
    </source>
</evidence>
<name>A0A1L8CUW1_9THEO</name>
<keyword evidence="1" id="KW-0813">Transport</keyword>
<dbReference type="Proteomes" id="UP000187485">
    <property type="component" value="Unassembled WGS sequence"/>
</dbReference>
<feature type="non-terminal residue" evidence="3">
    <location>
        <position position="1"/>
    </location>
</feature>
<evidence type="ECO:0000256" key="1">
    <source>
        <dbReference type="ARBA" id="ARBA00022982"/>
    </source>
</evidence>
<dbReference type="InterPro" id="IPR001308">
    <property type="entry name" value="ETF_a/FixB"/>
</dbReference>
<accession>A0A1L8CUW1</accession>
<sequence length="71" mass="7504">TGKTVSPSLYIAVGISGAIQHLAGMGSSKVIVAINKDPEANIFKVADYGIVGDLFEIVPLLTEEFKKLLKS</sequence>
<dbReference type="RefSeq" id="WP_143299300.1">
    <property type="nucleotide sequence ID" value="NZ_BDJK01000017.1"/>
</dbReference>
<dbReference type="GO" id="GO:0033539">
    <property type="term" value="P:fatty acid beta-oxidation using acyl-CoA dehydrogenase"/>
    <property type="evidence" value="ECO:0007669"/>
    <property type="project" value="TreeGrafter"/>
</dbReference>
<dbReference type="SUPFAM" id="SSF52467">
    <property type="entry name" value="DHS-like NAD/FAD-binding domain"/>
    <property type="match status" value="1"/>
</dbReference>
<dbReference type="GO" id="GO:0050660">
    <property type="term" value="F:flavin adenine dinucleotide binding"/>
    <property type="evidence" value="ECO:0007669"/>
    <property type="project" value="InterPro"/>
</dbReference>
<dbReference type="Pfam" id="PF00766">
    <property type="entry name" value="ETF_alpha"/>
    <property type="match status" value="1"/>
</dbReference>
<keyword evidence="4" id="KW-1185">Reference proteome</keyword>
<dbReference type="AlphaFoldDB" id="A0A1L8CUW1"/>
<dbReference type="PANTHER" id="PTHR43153">
    <property type="entry name" value="ELECTRON TRANSFER FLAVOPROTEIN ALPHA"/>
    <property type="match status" value="1"/>
</dbReference>
<reference evidence="4" key="1">
    <citation type="submission" date="2016-12" db="EMBL/GenBank/DDBJ databases">
        <title>Draft Genome Sequences od Carboxydothermus pertinax and islandicus, Hydrogenogenic Carboxydotrophic Bacteria.</title>
        <authorList>
            <person name="Fukuyama Y."/>
            <person name="Ohmae K."/>
            <person name="Yoneda Y."/>
            <person name="Yoshida T."/>
            <person name="Sako Y."/>
        </authorList>
    </citation>
    <scope>NUCLEOTIDE SEQUENCE [LARGE SCALE GENOMIC DNA]</scope>
    <source>
        <strain evidence="4">Ug1</strain>
    </source>
</reference>
<evidence type="ECO:0000259" key="2">
    <source>
        <dbReference type="Pfam" id="PF00766"/>
    </source>
</evidence>
<dbReference type="PROSITE" id="PS00696">
    <property type="entry name" value="ETF_ALPHA"/>
    <property type="match status" value="1"/>
</dbReference>
<organism evidence="3 4">
    <name type="scientific">Carboxydothermus pertinax</name>
    <dbReference type="NCBI Taxonomy" id="870242"/>
    <lineage>
        <taxon>Bacteria</taxon>
        <taxon>Bacillati</taxon>
        <taxon>Bacillota</taxon>
        <taxon>Clostridia</taxon>
        <taxon>Thermoanaerobacterales</taxon>
        <taxon>Thermoanaerobacteraceae</taxon>
        <taxon>Carboxydothermus</taxon>
    </lineage>
</organism>